<dbReference type="OrthoDB" id="1722540at2"/>
<evidence type="ECO:0000313" key="2">
    <source>
        <dbReference type="EMBL" id="TGG87356.1"/>
    </source>
</evidence>
<dbReference type="Proteomes" id="UP000297288">
    <property type="component" value="Unassembled WGS sequence"/>
</dbReference>
<evidence type="ECO:0000313" key="1">
    <source>
        <dbReference type="EMBL" id="SDC58598.1"/>
    </source>
</evidence>
<dbReference type="STRING" id="28234.SAMN04488588_1370"/>
<gene>
    <name evidence="2" type="ORF">E4650_08615</name>
    <name evidence="1" type="ORF">SAMN04488588_1370</name>
</gene>
<evidence type="ECO:0000313" key="4">
    <source>
        <dbReference type="Proteomes" id="UP000297288"/>
    </source>
</evidence>
<dbReference type="AlphaFoldDB" id="A0A1G6MSN4"/>
<dbReference type="RefSeq" id="WP_091403986.1">
    <property type="nucleotide sequence ID" value="NZ_FMYV01000005.1"/>
</dbReference>
<reference evidence="1 3" key="1">
    <citation type="submission" date="2016-10" db="EMBL/GenBank/DDBJ databases">
        <authorList>
            <person name="de Groot N.N."/>
        </authorList>
    </citation>
    <scope>NUCLEOTIDE SEQUENCE [LARGE SCALE GENOMIC DNA]</scope>
    <source>
        <strain evidence="1 3">WG14</strain>
    </source>
</reference>
<evidence type="ECO:0000313" key="3">
    <source>
        <dbReference type="Proteomes" id="UP000199322"/>
    </source>
</evidence>
<dbReference type="Proteomes" id="UP000199322">
    <property type="component" value="Unassembled WGS sequence"/>
</dbReference>
<accession>A0A1G6MSN4</accession>
<dbReference type="EMBL" id="FMYV01000005">
    <property type="protein sequence ID" value="SDC58598.1"/>
    <property type="molecule type" value="Genomic_DNA"/>
</dbReference>
<dbReference type="InterPro" id="IPR043740">
    <property type="entry name" value="DUF5685"/>
</dbReference>
<dbReference type="EMBL" id="SRME01000005">
    <property type="protein sequence ID" value="TGG87356.1"/>
    <property type="molecule type" value="Genomic_DNA"/>
</dbReference>
<protein>
    <submittedName>
        <fullName evidence="1">Uncharacterized protein</fullName>
    </submittedName>
</protein>
<reference evidence="2 4" key="2">
    <citation type="submission" date="2019-04" db="EMBL/GenBank/DDBJ databases">
        <title>Draft genome sequence data and analysis of a Fermenting Bacterium, Geotoga petraea strain HO-Geo1, isolated from heavy-oil petroleum reservoir in Russia.</title>
        <authorList>
            <person name="Grouzdev D.S."/>
            <person name="Semenova E.M."/>
            <person name="Sokolova D.S."/>
            <person name="Tourova T.P."/>
            <person name="Poltaraus A.B."/>
            <person name="Nazina T.N."/>
        </authorList>
    </citation>
    <scope>NUCLEOTIDE SEQUENCE [LARGE SCALE GENOMIC DNA]</scope>
    <source>
        <strain evidence="2 4">HO-Geo1</strain>
    </source>
</reference>
<organism evidence="1 3">
    <name type="scientific">Geotoga petraea</name>
    <dbReference type="NCBI Taxonomy" id="28234"/>
    <lineage>
        <taxon>Bacteria</taxon>
        <taxon>Thermotogati</taxon>
        <taxon>Thermotogota</taxon>
        <taxon>Thermotogae</taxon>
        <taxon>Petrotogales</taxon>
        <taxon>Petrotogaceae</taxon>
        <taxon>Geotoga</taxon>
    </lineage>
</organism>
<dbReference type="Pfam" id="PF18937">
    <property type="entry name" value="DUF5685"/>
    <property type="match status" value="1"/>
</dbReference>
<keyword evidence="3" id="KW-1185">Reference proteome</keyword>
<proteinExistence type="predicted"/>
<name>A0A1G6MSN4_9BACT</name>
<sequence length="294" mass="35333">MYGYISLYFHPSDEERKTYLNYYCGICHNLKKNYGNIYRPTIIKEVVLFAMMQNEAKNVEEFRCPLMRFQKRYKPKDDSFMDKYSDLNLLIVYGKLLDYKFEGHKIADYFLKGIESKINEKYDDDFILDYSKLIKEQSEIEKYSEDMDELARPSEKILEKILNLYFPEKENYILANTIGYLIYLIDSIYDFKKDKKRNNFNAIRRVYKVDDLRGLKKEEIEKILTTFDICAKIIIDNYEEFSDFNQHLVKKLLAFSVAYHRKEITNLIVGGEKYEKNDDGRFKKGKNKQFVFKL</sequence>